<sequence length="64" mass="7131">MTSFAVDKGIFTETVRKALNYIDIRLLVVREPKAHRGHRCACECPSPLCLTQKLDLALRGSCGK</sequence>
<gene>
    <name evidence="1" type="ORF">SPELUC_LOCUS9770</name>
</gene>
<protein>
    <submittedName>
        <fullName evidence="1">1318_t:CDS:1</fullName>
    </submittedName>
</protein>
<dbReference type="Proteomes" id="UP000789366">
    <property type="component" value="Unassembled WGS sequence"/>
</dbReference>
<reference evidence="1" key="1">
    <citation type="submission" date="2021-06" db="EMBL/GenBank/DDBJ databases">
        <authorList>
            <person name="Kallberg Y."/>
            <person name="Tangrot J."/>
            <person name="Rosling A."/>
        </authorList>
    </citation>
    <scope>NUCLEOTIDE SEQUENCE</scope>
    <source>
        <strain evidence="1">28 12/20/2015</strain>
    </source>
</reference>
<name>A0ACA9NRI2_9GLOM</name>
<dbReference type="EMBL" id="CAJVPW010016889">
    <property type="protein sequence ID" value="CAG8673241.1"/>
    <property type="molecule type" value="Genomic_DNA"/>
</dbReference>
<evidence type="ECO:0000313" key="1">
    <source>
        <dbReference type="EMBL" id="CAG8673241.1"/>
    </source>
</evidence>
<accession>A0ACA9NRI2</accession>
<evidence type="ECO:0000313" key="2">
    <source>
        <dbReference type="Proteomes" id="UP000789366"/>
    </source>
</evidence>
<comment type="caution">
    <text evidence="1">The sequence shown here is derived from an EMBL/GenBank/DDBJ whole genome shotgun (WGS) entry which is preliminary data.</text>
</comment>
<keyword evidence="2" id="KW-1185">Reference proteome</keyword>
<proteinExistence type="predicted"/>
<organism evidence="1 2">
    <name type="scientific">Cetraspora pellucida</name>
    <dbReference type="NCBI Taxonomy" id="1433469"/>
    <lineage>
        <taxon>Eukaryota</taxon>
        <taxon>Fungi</taxon>
        <taxon>Fungi incertae sedis</taxon>
        <taxon>Mucoromycota</taxon>
        <taxon>Glomeromycotina</taxon>
        <taxon>Glomeromycetes</taxon>
        <taxon>Diversisporales</taxon>
        <taxon>Gigasporaceae</taxon>
        <taxon>Cetraspora</taxon>
    </lineage>
</organism>